<dbReference type="HOGENOM" id="CLU_469201_0_0_9"/>
<feature type="region of interest" description="Disordered" evidence="1">
    <location>
        <begin position="564"/>
        <end position="588"/>
    </location>
</feature>
<dbReference type="CDD" id="cd17470">
    <property type="entry name" value="T3SS_Flik_C"/>
    <property type="match status" value="1"/>
</dbReference>
<feature type="domain" description="Flagellar hook-length control protein-like C-terminal" evidence="2">
    <location>
        <begin position="455"/>
        <end position="526"/>
    </location>
</feature>
<organism evidence="3 4">
    <name type="scientific">Selenomonas artemidis F0399</name>
    <dbReference type="NCBI Taxonomy" id="749551"/>
    <lineage>
        <taxon>Bacteria</taxon>
        <taxon>Bacillati</taxon>
        <taxon>Bacillota</taxon>
        <taxon>Negativicutes</taxon>
        <taxon>Selenomonadales</taxon>
        <taxon>Selenomonadaceae</taxon>
        <taxon>Selenomonas</taxon>
    </lineage>
</organism>
<dbReference type="EMBL" id="AECV01000023">
    <property type="protein sequence ID" value="EFW29547.1"/>
    <property type="molecule type" value="Genomic_DNA"/>
</dbReference>
<dbReference type="Pfam" id="PF02120">
    <property type="entry name" value="Flg_hook"/>
    <property type="match status" value="1"/>
</dbReference>
<name>E7N2Y6_9FIRM</name>
<keyword evidence="3" id="KW-0282">Flagellum</keyword>
<protein>
    <submittedName>
        <fullName evidence="3">Flagellar hook-length control protein</fullName>
    </submittedName>
</protein>
<sequence>MNASGLMAVSTAEGGSAGAGAQGVRPVSAASRTQTTSGKNLFSDTFDALQKKEQQSKTSARGTAAAKTQHTEASAAADQPSAQDTQDVTKQASTKAKPGQKAAPVQKDAQNTARDAASEPESAIAALAAVAPTDAAEVSEEVNAGLDKALTDILERFEIIGAQKTEEVLPKEVQSLLQRIPEEGLKNFNLLRTLSGEPLALPGGEGNAAQTETITQPGLSALWAQLRGAVLADILRTSENLPAVAEENKELLAQITTDGLIENTERQLDGTAPQIPAETLLQAGAQENVMSRAVQNVVSGVPVLEEVAAPLVQTAVPQPAQNAPRAVQLVGDALIVEESGETPSPLDVLAQRTMRRETMGQGAQQQEARSGEQGAEQQVPFVRTEVAAEAAAPRSAEPVQQQSPQPIGVHTGTPAPQVEVSTAPVQEAAPQRPQPDYEIPRQIVEQARLLRTLNDTQMVIRLKPAHLGELTLRVAVSSDGAVQASFHSDNAQVRNVIENSLVQLRQELNNQGLKVDRVGVYTGLADGQMPQGQGQEAWQQSEGSRGNTRVYARGDAEDYEDGIEGSLPTHSAAEPGGVMTADGVDYRV</sequence>
<feature type="compositionally biased region" description="Low complexity" evidence="1">
    <location>
        <begin position="73"/>
        <end position="86"/>
    </location>
</feature>
<keyword evidence="4" id="KW-1185">Reference proteome</keyword>
<feature type="compositionally biased region" description="Polar residues" evidence="1">
    <location>
        <begin position="30"/>
        <end position="43"/>
    </location>
</feature>
<dbReference type="STRING" id="749551.HMPREF9555_01357"/>
<reference evidence="3 4" key="1">
    <citation type="submission" date="2010-08" db="EMBL/GenBank/DDBJ databases">
        <authorList>
            <person name="Weinstock G."/>
            <person name="Sodergren E."/>
            <person name="Clifton S."/>
            <person name="Fulton L."/>
            <person name="Fulton B."/>
            <person name="Courtney L."/>
            <person name="Fronick C."/>
            <person name="Harrison M."/>
            <person name="Strong C."/>
            <person name="Farmer C."/>
            <person name="Delahaunty K."/>
            <person name="Markovic C."/>
            <person name="Hall O."/>
            <person name="Minx P."/>
            <person name="Tomlinson C."/>
            <person name="Mitreva M."/>
            <person name="Hou S."/>
            <person name="Chen J."/>
            <person name="Wollam A."/>
            <person name="Pepin K.H."/>
            <person name="Johnson M."/>
            <person name="Bhonagiri V."/>
            <person name="Zhang X."/>
            <person name="Suruliraj S."/>
            <person name="Warren W."/>
            <person name="Chinwalla A."/>
            <person name="Mardis E.R."/>
            <person name="Wilson R.K."/>
        </authorList>
    </citation>
    <scope>NUCLEOTIDE SEQUENCE [LARGE SCALE GENOMIC DNA]</scope>
    <source>
        <strain evidence="3 4">F0399</strain>
    </source>
</reference>
<gene>
    <name evidence="3" type="primary">fliK</name>
    <name evidence="3" type="ORF">HMPREF9555_01357</name>
</gene>
<accession>E7N2Y6</accession>
<comment type="caution">
    <text evidence="3">The sequence shown here is derived from an EMBL/GenBank/DDBJ whole genome shotgun (WGS) entry which is preliminary data.</text>
</comment>
<dbReference type="InterPro" id="IPR021136">
    <property type="entry name" value="Flagellar_hook_control-like_C"/>
</dbReference>
<feature type="compositionally biased region" description="Low complexity" evidence="1">
    <location>
        <begin position="382"/>
        <end position="399"/>
    </location>
</feature>
<dbReference type="Gene3D" id="3.30.750.140">
    <property type="match status" value="1"/>
</dbReference>
<feature type="compositionally biased region" description="Polar residues" evidence="1">
    <location>
        <begin position="56"/>
        <end position="72"/>
    </location>
</feature>
<evidence type="ECO:0000313" key="4">
    <source>
        <dbReference type="Proteomes" id="UP000004633"/>
    </source>
</evidence>
<dbReference type="InterPro" id="IPR038610">
    <property type="entry name" value="FliK-like_C_sf"/>
</dbReference>
<dbReference type="AlphaFoldDB" id="E7N2Y6"/>
<keyword evidence="3" id="KW-0966">Cell projection</keyword>
<keyword evidence="3" id="KW-0969">Cilium</keyword>
<proteinExistence type="predicted"/>
<feature type="region of interest" description="Disordered" evidence="1">
    <location>
        <begin position="1"/>
        <end position="121"/>
    </location>
</feature>
<evidence type="ECO:0000313" key="3">
    <source>
        <dbReference type="EMBL" id="EFW29547.1"/>
    </source>
</evidence>
<evidence type="ECO:0000259" key="2">
    <source>
        <dbReference type="Pfam" id="PF02120"/>
    </source>
</evidence>
<dbReference type="Proteomes" id="UP000004633">
    <property type="component" value="Unassembled WGS sequence"/>
</dbReference>
<evidence type="ECO:0000256" key="1">
    <source>
        <dbReference type="SAM" id="MobiDB-lite"/>
    </source>
</evidence>
<feature type="region of interest" description="Disordered" evidence="1">
    <location>
        <begin position="356"/>
        <end position="416"/>
    </location>
</feature>
<dbReference type="RefSeq" id="WP_009350016.1">
    <property type="nucleotide sequence ID" value="NZ_GL638136.1"/>
</dbReference>